<keyword evidence="2" id="KW-0677">Repeat</keyword>
<dbReference type="Proteomes" id="UP000585474">
    <property type="component" value="Unassembled WGS sequence"/>
</dbReference>
<dbReference type="PANTHER" id="PTHR18763:SF3">
    <property type="entry name" value="OS09G0477800 PROTEIN"/>
    <property type="match status" value="1"/>
</dbReference>
<dbReference type="PANTHER" id="PTHR18763">
    <property type="entry name" value="WD-REPEAT PROTEIN 18"/>
    <property type="match status" value="1"/>
</dbReference>
<organism evidence="4 5">
    <name type="scientific">Actinidia rufa</name>
    <dbReference type="NCBI Taxonomy" id="165716"/>
    <lineage>
        <taxon>Eukaryota</taxon>
        <taxon>Viridiplantae</taxon>
        <taxon>Streptophyta</taxon>
        <taxon>Embryophyta</taxon>
        <taxon>Tracheophyta</taxon>
        <taxon>Spermatophyta</taxon>
        <taxon>Magnoliopsida</taxon>
        <taxon>eudicotyledons</taxon>
        <taxon>Gunneridae</taxon>
        <taxon>Pentapetalae</taxon>
        <taxon>asterids</taxon>
        <taxon>Ericales</taxon>
        <taxon>Actinidiaceae</taxon>
        <taxon>Actinidia</taxon>
    </lineage>
</organism>
<dbReference type="Pfam" id="PF00400">
    <property type="entry name" value="WD40"/>
    <property type="match status" value="3"/>
</dbReference>
<protein>
    <recommendedName>
        <fullName evidence="6">Transducin/WD40 repeat-like superfamily protein</fullName>
    </recommendedName>
</protein>
<dbReference type="PROSITE" id="PS50294">
    <property type="entry name" value="WD_REPEATS_REGION"/>
    <property type="match status" value="2"/>
</dbReference>
<dbReference type="InterPro" id="IPR019775">
    <property type="entry name" value="WD40_repeat_CS"/>
</dbReference>
<sequence>MASSPLQEVVFLTTLDGIITAYDASSSTALARFTGSRAPRKGLVVGGNNLIVASHVSSDITTGSIHLYTWWSSAPSHHIPMPEPVGPLATTFDGSYLFAGGVSGNIHALSLPSGDIIRSFFAHRKPVSCLAINDDGSLLFSGGDDGTIAVFPIYKLLHISPHKPTQLVLHRFVGHDSTVTSIVTGFGASNCTIISCSLDCTIKFWSFVHGTHLHTVTFPCTIWGVEMDPTESEYFVAGSDGSVYNGTLKGQQGQKLVAWACKHGGPIIDLALINSGRNLITASEDGSVWIWEVSRKQVIRVLGEEMGSISDLVVFKWSGEEGGRHGLGPGEGNNDSGRWSWGFASNELRRPIREVMEMEKVLGVLEEGRSRAIETLGSAIETYERFLERFLKEAKFGNNCERDGNEQEDDS</sequence>
<comment type="caution">
    <text evidence="4">The sequence shown here is derived from an EMBL/GenBank/DDBJ whole genome shotgun (WGS) entry which is preliminary data.</text>
</comment>
<dbReference type="InterPro" id="IPR001680">
    <property type="entry name" value="WD40_rpt"/>
</dbReference>
<dbReference type="GO" id="GO:0120330">
    <property type="term" value="C:rixosome complex"/>
    <property type="evidence" value="ECO:0007669"/>
    <property type="project" value="TreeGrafter"/>
</dbReference>
<dbReference type="PROSITE" id="PS50082">
    <property type="entry name" value="WD_REPEATS_2"/>
    <property type="match status" value="2"/>
</dbReference>
<dbReference type="SMART" id="SM00320">
    <property type="entry name" value="WD40"/>
    <property type="match status" value="4"/>
</dbReference>
<evidence type="ECO:0000313" key="5">
    <source>
        <dbReference type="Proteomes" id="UP000585474"/>
    </source>
</evidence>
<feature type="repeat" description="WD" evidence="3">
    <location>
        <begin position="260"/>
        <end position="301"/>
    </location>
</feature>
<dbReference type="GO" id="GO:0006364">
    <property type="term" value="P:rRNA processing"/>
    <property type="evidence" value="ECO:0007669"/>
    <property type="project" value="TreeGrafter"/>
</dbReference>
<evidence type="ECO:0000313" key="4">
    <source>
        <dbReference type="EMBL" id="GFZ05064.1"/>
    </source>
</evidence>
<dbReference type="InterPro" id="IPR011047">
    <property type="entry name" value="Quinoprotein_ADH-like_sf"/>
</dbReference>
<evidence type="ECO:0000256" key="2">
    <source>
        <dbReference type="ARBA" id="ARBA00022737"/>
    </source>
</evidence>
<dbReference type="OrthoDB" id="756370at2759"/>
<dbReference type="EMBL" id="BJWL01000017">
    <property type="protein sequence ID" value="GFZ05064.1"/>
    <property type="molecule type" value="Genomic_DNA"/>
</dbReference>
<dbReference type="PROSITE" id="PS00678">
    <property type="entry name" value="WD_REPEATS_1"/>
    <property type="match status" value="1"/>
</dbReference>
<gene>
    <name evidence="4" type="ORF">Acr_17g0006360</name>
</gene>
<accession>A0A7J0G2Q4</accession>
<evidence type="ECO:0008006" key="6">
    <source>
        <dbReference type="Google" id="ProtNLM"/>
    </source>
</evidence>
<feature type="repeat" description="WD" evidence="3">
    <location>
        <begin position="120"/>
        <end position="151"/>
    </location>
</feature>
<keyword evidence="1 3" id="KW-0853">WD repeat</keyword>
<dbReference type="InterPro" id="IPR015943">
    <property type="entry name" value="WD40/YVTN_repeat-like_dom_sf"/>
</dbReference>
<dbReference type="SUPFAM" id="SSF50998">
    <property type="entry name" value="Quinoprotein alcohol dehydrogenase-like"/>
    <property type="match status" value="1"/>
</dbReference>
<dbReference type="GO" id="GO:0005656">
    <property type="term" value="C:nuclear pre-replicative complex"/>
    <property type="evidence" value="ECO:0007669"/>
    <property type="project" value="TreeGrafter"/>
</dbReference>
<dbReference type="GO" id="GO:0006261">
    <property type="term" value="P:DNA-templated DNA replication"/>
    <property type="evidence" value="ECO:0007669"/>
    <property type="project" value="TreeGrafter"/>
</dbReference>
<proteinExistence type="predicted"/>
<evidence type="ECO:0000256" key="3">
    <source>
        <dbReference type="PROSITE-ProRule" id="PRU00221"/>
    </source>
</evidence>
<evidence type="ECO:0000256" key="1">
    <source>
        <dbReference type="ARBA" id="ARBA00022574"/>
    </source>
</evidence>
<reference evidence="4 5" key="1">
    <citation type="submission" date="2019-07" db="EMBL/GenBank/DDBJ databases">
        <title>De Novo Assembly of kiwifruit Actinidia rufa.</title>
        <authorList>
            <person name="Sugita-Konishi S."/>
            <person name="Sato K."/>
            <person name="Mori E."/>
            <person name="Abe Y."/>
            <person name="Kisaki G."/>
            <person name="Hamano K."/>
            <person name="Suezawa K."/>
            <person name="Otani M."/>
            <person name="Fukuda T."/>
            <person name="Manabe T."/>
            <person name="Gomi K."/>
            <person name="Tabuchi M."/>
            <person name="Akimitsu K."/>
            <person name="Kataoka I."/>
        </authorList>
    </citation>
    <scope>NUCLEOTIDE SEQUENCE [LARGE SCALE GENOMIC DNA]</scope>
    <source>
        <strain evidence="5">cv. Fuchu</strain>
    </source>
</reference>
<keyword evidence="5" id="KW-1185">Reference proteome</keyword>
<name>A0A7J0G2Q4_9ERIC</name>
<dbReference type="InterPro" id="IPR045227">
    <property type="entry name" value="WDR18/Ipi3/RID3"/>
</dbReference>
<dbReference type="AlphaFoldDB" id="A0A7J0G2Q4"/>
<dbReference type="Gene3D" id="2.130.10.10">
    <property type="entry name" value="YVTN repeat-like/Quinoprotein amine dehydrogenase"/>
    <property type="match status" value="2"/>
</dbReference>